<dbReference type="InterPro" id="IPR005135">
    <property type="entry name" value="Endo/exonuclease/phosphatase"/>
</dbReference>
<dbReference type="Pfam" id="PF03372">
    <property type="entry name" value="Exo_endo_phos"/>
    <property type="match status" value="1"/>
</dbReference>
<keyword evidence="1" id="KW-0175">Coiled coil</keyword>
<evidence type="ECO:0000259" key="2">
    <source>
        <dbReference type="Pfam" id="PF03372"/>
    </source>
</evidence>
<reference evidence="3" key="1">
    <citation type="submission" date="2021-05" db="EMBL/GenBank/DDBJ databases">
        <authorList>
            <person name="Alioto T."/>
            <person name="Alioto T."/>
            <person name="Gomez Garrido J."/>
        </authorList>
    </citation>
    <scope>NUCLEOTIDE SEQUENCE</scope>
</reference>
<dbReference type="GO" id="GO:0003824">
    <property type="term" value="F:catalytic activity"/>
    <property type="evidence" value="ECO:0007669"/>
    <property type="project" value="InterPro"/>
</dbReference>
<evidence type="ECO:0000256" key="1">
    <source>
        <dbReference type="SAM" id="Coils"/>
    </source>
</evidence>
<dbReference type="InterPro" id="IPR036691">
    <property type="entry name" value="Endo/exonu/phosph_ase_sf"/>
</dbReference>
<dbReference type="SUPFAM" id="SSF56672">
    <property type="entry name" value="DNA/RNA polymerases"/>
    <property type="match status" value="1"/>
</dbReference>
<feature type="domain" description="Endonuclease/exonuclease/phosphatase" evidence="2">
    <location>
        <begin position="77"/>
        <end position="290"/>
    </location>
</feature>
<protein>
    <submittedName>
        <fullName evidence="3">Craniofacial development protein 2</fullName>
    </submittedName>
</protein>
<dbReference type="SUPFAM" id="SSF56219">
    <property type="entry name" value="DNase I-like"/>
    <property type="match status" value="1"/>
</dbReference>
<organism evidence="3">
    <name type="scientific">Cacopsylla melanoneura</name>
    <dbReference type="NCBI Taxonomy" id="428564"/>
    <lineage>
        <taxon>Eukaryota</taxon>
        <taxon>Metazoa</taxon>
        <taxon>Ecdysozoa</taxon>
        <taxon>Arthropoda</taxon>
        <taxon>Hexapoda</taxon>
        <taxon>Insecta</taxon>
        <taxon>Pterygota</taxon>
        <taxon>Neoptera</taxon>
        <taxon>Paraneoptera</taxon>
        <taxon>Hemiptera</taxon>
        <taxon>Sternorrhyncha</taxon>
        <taxon>Psylloidea</taxon>
        <taxon>Psyllidae</taxon>
        <taxon>Psyllinae</taxon>
        <taxon>Cacopsylla</taxon>
    </lineage>
</organism>
<dbReference type="CDD" id="cd09076">
    <property type="entry name" value="L1-EN"/>
    <property type="match status" value="1"/>
</dbReference>
<dbReference type="Gene3D" id="3.60.10.10">
    <property type="entry name" value="Endonuclease/exonuclease/phosphatase"/>
    <property type="match status" value="1"/>
</dbReference>
<proteinExistence type="predicted"/>
<dbReference type="GO" id="GO:0071897">
    <property type="term" value="P:DNA biosynthetic process"/>
    <property type="evidence" value="ECO:0007669"/>
    <property type="project" value="UniProtKB-ARBA"/>
</dbReference>
<evidence type="ECO:0000313" key="3">
    <source>
        <dbReference type="EMBL" id="CAG6701440.1"/>
    </source>
</evidence>
<feature type="coiled-coil region" evidence="1">
    <location>
        <begin position="408"/>
        <end position="435"/>
    </location>
</feature>
<dbReference type="EMBL" id="HBUF01339893">
    <property type="protein sequence ID" value="CAG6701440.1"/>
    <property type="molecule type" value="Transcribed_RNA"/>
</dbReference>
<dbReference type="AlphaFoldDB" id="A0A8D8U6H3"/>
<accession>A0A8D8U6H3</accession>
<dbReference type="PANTHER" id="PTHR19446">
    <property type="entry name" value="REVERSE TRANSCRIPTASES"/>
    <property type="match status" value="1"/>
</dbReference>
<sequence length="652" mass="76239">MRCDVASPGLTTTLSILVARDHFQLSRNMAVPLIKFSGVCPHSDLRVDTFGGVTCTLGARNEEVVAKKKKEELMKIATWNVRTMNKDSKLENLKREMKKNNIDVMGLSEVRWTGEGELDTEEYRMVYKGGEKKEKGVGFIYKMSLNPCVQKVIPKSDRVIALKLKSIPVDTLIIQVYMPTSEATDEIVEEIYRQIEEILEENGRGQIRTIVMGDWNSVVGDENVDGIVGKFGYGKKNDRGERLIEFCKQYGLWISNTWFKQHKRRLYTWKSPGDRMRYQIDYIMINERFKNSIMKAKTYPGADMDTDHNLLAAVVRTKMKHVKQKSSTRKWNTDKLRTEDAEPYRNEIEETMKNNAPKDDVKEEWKSVKDVILNSLEKNIGRKARPTKKDWITQEMLEKMEERRKWKCDSSENGRRQYRKLNNELRRETDKAREIWMEEQCEKIEELERYSKIEEMYRVVKNLTTKKAKTISKQGMRRKDGRVTSSEEENKEIWVEYIKELYDSEANERMDEMESQEECDQNRIGTEIEEWEVKKALKELKYNKALGCDNIPSEALKALGPCALARMTHIINRIYDTGTWPEDLLKTILLPLPKKPNATECKDYRTISFICHLTKTITRIMIKRIEKKVEENIGEDQFGFRKGKGTRDANDV</sequence>
<dbReference type="InterPro" id="IPR043502">
    <property type="entry name" value="DNA/RNA_pol_sf"/>
</dbReference>
<name>A0A8D8U6H3_9HEMI</name>